<comment type="similarity">
    <text evidence="1">Belongs to the HOATZ family.</text>
</comment>
<dbReference type="Pfam" id="PF17664">
    <property type="entry name" value="HOATZ-like"/>
    <property type="match status" value="1"/>
</dbReference>
<reference evidence="3" key="2">
    <citation type="submission" date="2025-09" db="UniProtKB">
        <authorList>
            <consortium name="Ensembl"/>
        </authorList>
    </citation>
    <scope>IDENTIFICATION</scope>
</reference>
<dbReference type="InterPro" id="IPR040681">
    <property type="entry name" value="HOATZ-like"/>
</dbReference>
<organism evidence="3 4">
    <name type="scientific">Buteo japonicus</name>
    <dbReference type="NCBI Taxonomy" id="224669"/>
    <lineage>
        <taxon>Eukaryota</taxon>
        <taxon>Metazoa</taxon>
        <taxon>Chordata</taxon>
        <taxon>Craniata</taxon>
        <taxon>Vertebrata</taxon>
        <taxon>Euteleostomi</taxon>
        <taxon>Archelosauria</taxon>
        <taxon>Archosauria</taxon>
        <taxon>Dinosauria</taxon>
        <taxon>Saurischia</taxon>
        <taxon>Theropoda</taxon>
        <taxon>Coelurosauria</taxon>
        <taxon>Aves</taxon>
        <taxon>Neognathae</taxon>
        <taxon>Neoaves</taxon>
        <taxon>Telluraves</taxon>
        <taxon>Accipitrimorphae</taxon>
        <taxon>Accipitriformes</taxon>
        <taxon>Accipitridae</taxon>
        <taxon>Accipitrinae</taxon>
        <taxon>Buteo</taxon>
    </lineage>
</organism>
<dbReference type="PANTHER" id="PTHR47231:SF1">
    <property type="entry name" value="CILIA- AND FLAGELLA-ASSOCIATED PROTEIN HOATZ"/>
    <property type="match status" value="1"/>
</dbReference>
<sequence length="135" mass="14985">KGKGPSREVTYHKTEQHLMAPDGPLVFAGSSPANVGFARTFWTSAVLPPPLESCLGPATLEREGTLPGEGTLPSEETLPAALYHLWAQSMEKTKVKEKFLQQVRTINPDSFFINISIHRVSFGGTPELWKWHDEQ</sequence>
<dbReference type="AlphaFoldDB" id="A0A8C0ASL4"/>
<proteinExistence type="inferred from homology"/>
<evidence type="ECO:0000313" key="3">
    <source>
        <dbReference type="Ensembl" id="ENSBJAP00000006613.1"/>
    </source>
</evidence>
<dbReference type="GO" id="GO:0060271">
    <property type="term" value="P:cilium assembly"/>
    <property type="evidence" value="ECO:0007669"/>
    <property type="project" value="InterPro"/>
</dbReference>
<evidence type="ECO:0000256" key="1">
    <source>
        <dbReference type="ARBA" id="ARBA00023451"/>
    </source>
</evidence>
<accession>A0A8C0ASL4</accession>
<dbReference type="Ensembl" id="ENSBJAT00000006807.1">
    <property type="protein sequence ID" value="ENSBJAP00000006613.1"/>
    <property type="gene ID" value="ENSBJAG00000004721.1"/>
</dbReference>
<name>A0A8C0ASL4_9AVES</name>
<evidence type="ECO:0000256" key="2">
    <source>
        <dbReference type="ARBA" id="ARBA00023657"/>
    </source>
</evidence>
<reference evidence="3" key="1">
    <citation type="submission" date="2025-08" db="UniProtKB">
        <authorList>
            <consortium name="Ensembl"/>
        </authorList>
    </citation>
    <scope>IDENTIFICATION</scope>
</reference>
<dbReference type="Proteomes" id="UP000694555">
    <property type="component" value="Unplaced"/>
</dbReference>
<protein>
    <recommendedName>
        <fullName evidence="2">Cilia- and flagella-associated protein HOATZ</fullName>
    </recommendedName>
</protein>
<evidence type="ECO:0000313" key="4">
    <source>
        <dbReference type="Proteomes" id="UP000694555"/>
    </source>
</evidence>
<dbReference type="PANTHER" id="PTHR47231">
    <property type="entry name" value="UPF0722 PROTEIN C11ORF88"/>
    <property type="match status" value="1"/>
</dbReference>
<keyword evidence="4" id="KW-1185">Reference proteome</keyword>